<dbReference type="eggNOG" id="ENOG50319YQ">
    <property type="taxonomic scope" value="Bacteria"/>
</dbReference>
<dbReference type="OrthoDB" id="9783947at2"/>
<reference evidence="1 2" key="2">
    <citation type="submission" date="2009-02" db="EMBL/GenBank/DDBJ databases">
        <title>Draft genome sequence of Holdemania filiformis DSM 12042.</title>
        <authorList>
            <person name="Sudarsanam P."/>
            <person name="Ley R."/>
            <person name="Guruge J."/>
            <person name="Turnbaugh P.J."/>
            <person name="Mahowald M."/>
            <person name="Liep D."/>
            <person name="Gordon J."/>
        </authorList>
    </citation>
    <scope>NUCLEOTIDE SEQUENCE [LARGE SCALE GENOMIC DNA]</scope>
    <source>
        <strain evidence="1 2">DSM 12042</strain>
    </source>
</reference>
<dbReference type="Proteomes" id="UP000005950">
    <property type="component" value="Unassembled WGS sequence"/>
</dbReference>
<sequence length="154" mass="17207">MPQCNPGGKFCFGISVVHQDQIQLPPLAVDEYRLGEEANVILSTGSRETGGFIVYRKGLLVGSLLQPILDEHPKLAQFQLPAGTFVRHKGRQYCWVPVTPSGLLKLDPTMLKVFELQDGDRLIAIRSSNLAFTMGARGRLIERVHQYQGEIEEF</sequence>
<dbReference type="EMBL" id="ACCF01000200">
    <property type="protein sequence ID" value="EEF66660.1"/>
    <property type="molecule type" value="Genomic_DNA"/>
</dbReference>
<name>B9YBJ6_9FIRM</name>
<accession>B9YBJ6</accession>
<evidence type="ECO:0000313" key="2">
    <source>
        <dbReference type="Proteomes" id="UP000005950"/>
    </source>
</evidence>
<organism evidence="1 2">
    <name type="scientific">Holdemania filiformis DSM 12042</name>
    <dbReference type="NCBI Taxonomy" id="545696"/>
    <lineage>
        <taxon>Bacteria</taxon>
        <taxon>Bacillati</taxon>
        <taxon>Bacillota</taxon>
        <taxon>Erysipelotrichia</taxon>
        <taxon>Erysipelotrichales</taxon>
        <taxon>Erysipelotrichaceae</taxon>
        <taxon>Holdemania</taxon>
    </lineage>
</organism>
<reference evidence="1 2" key="1">
    <citation type="submission" date="2008-12" db="EMBL/GenBank/DDBJ databases">
        <authorList>
            <person name="Fulton L."/>
            <person name="Clifton S."/>
            <person name="Fulton B."/>
            <person name="Xu J."/>
            <person name="Minx P."/>
            <person name="Pepin K.H."/>
            <person name="Johnson M."/>
            <person name="Bhonagiri V."/>
            <person name="Nash W.E."/>
            <person name="Mardis E.R."/>
            <person name="Wilson R.K."/>
        </authorList>
    </citation>
    <scope>NUCLEOTIDE SEQUENCE [LARGE SCALE GENOMIC DNA]</scope>
    <source>
        <strain evidence="1 2">DSM 12042</strain>
    </source>
</reference>
<dbReference type="AlphaFoldDB" id="B9YBJ6"/>
<proteinExistence type="predicted"/>
<gene>
    <name evidence="1" type="ORF">HOLDEFILI_03203</name>
</gene>
<comment type="caution">
    <text evidence="1">The sequence shown here is derived from an EMBL/GenBank/DDBJ whole genome shotgun (WGS) entry which is preliminary data.</text>
</comment>
<protein>
    <submittedName>
        <fullName evidence="1">Uncharacterized protein</fullName>
    </submittedName>
</protein>
<dbReference type="RefSeq" id="WP_006060368.1">
    <property type="nucleotide sequence ID" value="NZ_GG657561.1"/>
</dbReference>
<dbReference type="STRING" id="545696.HOLDEFILI_03203"/>
<dbReference type="HOGENOM" id="CLU_1703458_0_0_9"/>
<evidence type="ECO:0000313" key="1">
    <source>
        <dbReference type="EMBL" id="EEF66660.1"/>
    </source>
</evidence>